<keyword evidence="11" id="KW-0137">Centromere</keyword>
<evidence type="ECO:0000256" key="6">
    <source>
        <dbReference type="ARBA" id="ARBA00022454"/>
    </source>
</evidence>
<evidence type="ECO:0000256" key="8">
    <source>
        <dbReference type="ARBA" id="ARBA00022838"/>
    </source>
</evidence>
<dbReference type="GO" id="GO:0005876">
    <property type="term" value="C:spindle microtubule"/>
    <property type="evidence" value="ECO:0007669"/>
    <property type="project" value="InterPro"/>
</dbReference>
<feature type="compositionally biased region" description="Polar residues" evidence="13">
    <location>
        <begin position="13"/>
        <end position="32"/>
    </location>
</feature>
<feature type="region of interest" description="Disordered" evidence="13">
    <location>
        <begin position="424"/>
        <end position="443"/>
    </location>
</feature>
<evidence type="ECO:0000256" key="12">
    <source>
        <dbReference type="ARBA" id="ARBA00032583"/>
    </source>
</evidence>
<dbReference type="PANTHER" id="PTHR28262">
    <property type="entry name" value="DASH COMPLEX SUBUNIT SPC19"/>
    <property type="match status" value="1"/>
</dbReference>
<dbReference type="Pfam" id="PF08287">
    <property type="entry name" value="DASH_Spc19"/>
    <property type="match status" value="1"/>
</dbReference>
<organism evidence="14 15">
    <name type="scientific">Lobosporangium transversale</name>
    <dbReference type="NCBI Taxonomy" id="64571"/>
    <lineage>
        <taxon>Eukaryota</taxon>
        <taxon>Fungi</taxon>
        <taxon>Fungi incertae sedis</taxon>
        <taxon>Mucoromycota</taxon>
        <taxon>Mortierellomycotina</taxon>
        <taxon>Mortierellomycetes</taxon>
        <taxon>Mortierellales</taxon>
        <taxon>Mortierellaceae</taxon>
        <taxon>Lobosporangium</taxon>
    </lineage>
</organism>
<comment type="subcellular location">
    <subcellularLocation>
        <location evidence="3">Chromosome</location>
        <location evidence="3">Centromere</location>
        <location evidence="3">Kinetochore</location>
    </subcellularLocation>
    <subcellularLocation>
        <location evidence="2">Cytoplasm</location>
        <location evidence="2">Cytoskeleton</location>
        <location evidence="2">Spindle</location>
    </subcellularLocation>
    <subcellularLocation>
        <location evidence="1">Nucleus</location>
    </subcellularLocation>
</comment>
<sequence>MDYSRQGYAGTLANGSTSYQPTRRTIGPNSNGLPHLPSLRRCVSTLERSTQLLISTVSLLDQATSGYSRLKTITSHTKEYELVSEEDIANAQVEVAREIEPELFKLSQKATQSIYELEAQEYKLSQQVQAEEAKAEQRIHRQKSLRSGLSNIKRLQSLTRRKEELSRSVTELDQVIEQKRQEFAEIANRIEALEKSRPTSDNNDNNHANRPTKRLRRDPSNESRELSIIEQERNREVLKRDQELEIIQKRIEEKRNILNELKHKTEAQHSHSNSQDRFSPSALWSMYSGHYHRLEEVLQRELLVDPRDKSAYEEAFGRLSSAYLREVDSRQTKTDNELNKLGREKTRKLAQMRILCKQLFPEGSIGITMVRVLELLGESPQNEIYHKELLKEFPLEEEGRHNLNRVINILKQVGVLELILESREEQTEQQRDDEGQQNDEKEHLILRIKFDDGSTAA</sequence>
<protein>
    <recommendedName>
        <fullName evidence="5">DASH complex subunit SPC19</fullName>
    </recommendedName>
    <alternativeName>
        <fullName evidence="12">Outer kinetochore protein SPC19</fullName>
    </alternativeName>
</protein>
<proteinExistence type="inferred from homology"/>
<keyword evidence="7" id="KW-0963">Cytoplasm</keyword>
<feature type="compositionally biased region" description="Polar residues" evidence="13">
    <location>
        <begin position="199"/>
        <end position="209"/>
    </location>
</feature>
<dbReference type="RefSeq" id="XP_021879900.1">
    <property type="nucleotide sequence ID" value="XM_022030269.1"/>
</dbReference>
<feature type="compositionally biased region" description="Basic and acidic residues" evidence="13">
    <location>
        <begin position="217"/>
        <end position="226"/>
    </location>
</feature>
<keyword evidence="15" id="KW-1185">Reference proteome</keyword>
<dbReference type="GeneID" id="33572111"/>
<dbReference type="AlphaFoldDB" id="A0A1Y2GIH1"/>
<reference evidence="14 15" key="1">
    <citation type="submission" date="2016-07" db="EMBL/GenBank/DDBJ databases">
        <title>Pervasive Adenine N6-methylation of Active Genes in Fungi.</title>
        <authorList>
            <consortium name="DOE Joint Genome Institute"/>
            <person name="Mondo S.J."/>
            <person name="Dannebaum R.O."/>
            <person name="Kuo R.C."/>
            <person name="Labutti K."/>
            <person name="Haridas S."/>
            <person name="Kuo A."/>
            <person name="Salamov A."/>
            <person name="Ahrendt S.R."/>
            <person name="Lipzen A."/>
            <person name="Sullivan W."/>
            <person name="Andreopoulos W.B."/>
            <person name="Clum A."/>
            <person name="Lindquist E."/>
            <person name="Daum C."/>
            <person name="Ramamoorthy G.K."/>
            <person name="Gryganskyi A."/>
            <person name="Culley D."/>
            <person name="Magnuson J.K."/>
            <person name="James T.Y."/>
            <person name="O'Malley M.A."/>
            <person name="Stajich J.E."/>
            <person name="Spatafora J.W."/>
            <person name="Visel A."/>
            <person name="Grigoriev I.V."/>
        </authorList>
    </citation>
    <scope>NUCLEOTIDE SEQUENCE [LARGE SCALE GENOMIC DNA]</scope>
    <source>
        <strain evidence="14 15">NRRL 3116</strain>
    </source>
</reference>
<feature type="region of interest" description="Disordered" evidence="13">
    <location>
        <begin position="193"/>
        <end position="226"/>
    </location>
</feature>
<gene>
    <name evidence="14" type="ORF">BCR41DRAFT_423235</name>
</gene>
<evidence type="ECO:0000256" key="11">
    <source>
        <dbReference type="ARBA" id="ARBA00023328"/>
    </source>
</evidence>
<dbReference type="PANTHER" id="PTHR28262:SF1">
    <property type="entry name" value="DASH COMPLEX SUBUNIT SPC19"/>
    <property type="match status" value="1"/>
</dbReference>
<dbReference type="InParanoid" id="A0A1Y2GIH1"/>
<keyword evidence="8" id="KW-0995">Kinetochore</keyword>
<evidence type="ECO:0000256" key="3">
    <source>
        <dbReference type="ARBA" id="ARBA00004629"/>
    </source>
</evidence>
<evidence type="ECO:0000313" key="15">
    <source>
        <dbReference type="Proteomes" id="UP000193648"/>
    </source>
</evidence>
<dbReference type="OrthoDB" id="5390at2759"/>
<name>A0A1Y2GIH1_9FUNG</name>
<dbReference type="Proteomes" id="UP000193648">
    <property type="component" value="Unassembled WGS sequence"/>
</dbReference>
<dbReference type="STRING" id="64571.A0A1Y2GIH1"/>
<accession>A0A1Y2GIH1</accession>
<evidence type="ECO:0000256" key="5">
    <source>
        <dbReference type="ARBA" id="ARBA00016329"/>
    </source>
</evidence>
<feature type="region of interest" description="Disordered" evidence="13">
    <location>
        <begin position="1"/>
        <end position="33"/>
    </location>
</feature>
<keyword evidence="10" id="KW-0539">Nucleus</keyword>
<evidence type="ECO:0000256" key="13">
    <source>
        <dbReference type="SAM" id="MobiDB-lite"/>
    </source>
</evidence>
<evidence type="ECO:0000256" key="10">
    <source>
        <dbReference type="ARBA" id="ARBA00023242"/>
    </source>
</evidence>
<dbReference type="EMBL" id="MCFF01000026">
    <property type="protein sequence ID" value="ORZ12035.1"/>
    <property type="molecule type" value="Genomic_DNA"/>
</dbReference>
<evidence type="ECO:0000256" key="4">
    <source>
        <dbReference type="ARBA" id="ARBA00008952"/>
    </source>
</evidence>
<keyword evidence="6" id="KW-0158">Chromosome</keyword>
<dbReference type="GO" id="GO:0008608">
    <property type="term" value="P:attachment of spindle microtubules to kinetochore"/>
    <property type="evidence" value="ECO:0007669"/>
    <property type="project" value="InterPro"/>
</dbReference>
<evidence type="ECO:0000256" key="2">
    <source>
        <dbReference type="ARBA" id="ARBA00004186"/>
    </source>
</evidence>
<comment type="caution">
    <text evidence="14">The sequence shown here is derived from an EMBL/GenBank/DDBJ whole genome shotgun (WGS) entry which is preliminary data.</text>
</comment>
<dbReference type="InterPro" id="IPR013251">
    <property type="entry name" value="DASH_Spc19"/>
</dbReference>
<evidence type="ECO:0000313" key="14">
    <source>
        <dbReference type="EMBL" id="ORZ12035.1"/>
    </source>
</evidence>
<evidence type="ECO:0000256" key="7">
    <source>
        <dbReference type="ARBA" id="ARBA00022490"/>
    </source>
</evidence>
<evidence type="ECO:0000256" key="1">
    <source>
        <dbReference type="ARBA" id="ARBA00004123"/>
    </source>
</evidence>
<dbReference type="GO" id="GO:0042729">
    <property type="term" value="C:DASH complex"/>
    <property type="evidence" value="ECO:0007669"/>
    <property type="project" value="InterPro"/>
</dbReference>
<comment type="similarity">
    <text evidence="4">Belongs to the DASH complex SPC19 family.</text>
</comment>
<evidence type="ECO:0000256" key="9">
    <source>
        <dbReference type="ARBA" id="ARBA00023212"/>
    </source>
</evidence>
<keyword evidence="9" id="KW-0206">Cytoskeleton</keyword>